<reference evidence="1 2" key="1">
    <citation type="submission" date="2018-10" db="EMBL/GenBank/DDBJ databases">
        <title>Isolation of pseudouridimycin from Streptomyces albus DSM 40763.</title>
        <authorList>
            <person name="Rosenqvist P."/>
            <person name="Metsae-Ketelae M."/>
            <person name="Virta P."/>
        </authorList>
    </citation>
    <scope>NUCLEOTIDE SEQUENCE [LARGE SCALE GENOMIC DNA]</scope>
    <source>
        <strain evidence="1 2">DSM 40763</strain>
    </source>
</reference>
<dbReference type="RefSeq" id="WP_031175510.1">
    <property type="nucleotide sequence ID" value="NZ_BBQG01000041.1"/>
</dbReference>
<organism evidence="1 2">
    <name type="scientific">Streptomyces albus</name>
    <dbReference type="NCBI Taxonomy" id="1888"/>
    <lineage>
        <taxon>Bacteria</taxon>
        <taxon>Bacillati</taxon>
        <taxon>Actinomycetota</taxon>
        <taxon>Actinomycetes</taxon>
        <taxon>Kitasatosporales</taxon>
        <taxon>Streptomycetaceae</taxon>
        <taxon>Streptomyces</taxon>
    </lineage>
</organism>
<dbReference type="GeneID" id="75183235"/>
<dbReference type="EMBL" id="RCIY01000046">
    <property type="protein sequence ID" value="TGG84526.1"/>
    <property type="molecule type" value="Genomic_DNA"/>
</dbReference>
<name>A0A8H1LED3_9ACTN</name>
<sequence>MTAEMSEGEMEVSVELSDCACEDAEAVFGVLSGMYPSDWGELRPEGRKANVWMSRFDVSGDGGRPQSVPLGSRVTAELQGSPYAVERLHRALLDAFGVVEVLEVAGDQEKQLRLRLETHAG</sequence>
<gene>
    <name evidence="1" type="ORF">D8771_11625</name>
</gene>
<proteinExistence type="predicted"/>
<evidence type="ECO:0000313" key="2">
    <source>
        <dbReference type="Proteomes" id="UP000298111"/>
    </source>
</evidence>
<dbReference type="Proteomes" id="UP000298111">
    <property type="component" value="Unassembled WGS sequence"/>
</dbReference>
<comment type="caution">
    <text evidence="1">The sequence shown here is derived from an EMBL/GenBank/DDBJ whole genome shotgun (WGS) entry which is preliminary data.</text>
</comment>
<protein>
    <submittedName>
        <fullName evidence="1">Uncharacterized protein</fullName>
    </submittedName>
</protein>
<dbReference type="AlphaFoldDB" id="A0A8H1LED3"/>
<evidence type="ECO:0000313" key="1">
    <source>
        <dbReference type="EMBL" id="TGG84526.1"/>
    </source>
</evidence>
<accession>A0A8H1LED3</accession>